<dbReference type="PANTHER" id="PTHR10000">
    <property type="entry name" value="PHOSPHOSERINE PHOSPHATASE"/>
    <property type="match status" value="1"/>
</dbReference>
<dbReference type="InterPro" id="IPR000150">
    <property type="entry name" value="Cof"/>
</dbReference>
<dbReference type="InterPro" id="IPR023214">
    <property type="entry name" value="HAD_sf"/>
</dbReference>
<protein>
    <submittedName>
        <fullName evidence="1">HAD family hydrolase</fullName>
    </submittedName>
</protein>
<accession>A0ABN2ZI08</accession>
<name>A0ABN2ZI08_9ACTN</name>
<evidence type="ECO:0000313" key="2">
    <source>
        <dbReference type="Proteomes" id="UP001422759"/>
    </source>
</evidence>
<dbReference type="EMBL" id="BAAANT010000013">
    <property type="protein sequence ID" value="GAA2142526.1"/>
    <property type="molecule type" value="Genomic_DNA"/>
</dbReference>
<keyword evidence="1" id="KW-0378">Hydrolase</keyword>
<dbReference type="Pfam" id="PF08282">
    <property type="entry name" value="Hydrolase_3"/>
    <property type="match status" value="1"/>
</dbReference>
<dbReference type="Gene3D" id="3.30.1240.10">
    <property type="match status" value="1"/>
</dbReference>
<dbReference type="NCBIfam" id="TIGR00099">
    <property type="entry name" value="Cof-subfamily"/>
    <property type="match status" value="1"/>
</dbReference>
<dbReference type="Gene3D" id="3.40.50.1000">
    <property type="entry name" value="HAD superfamily/HAD-like"/>
    <property type="match status" value="1"/>
</dbReference>
<proteinExistence type="predicted"/>
<organism evidence="1 2">
    <name type="scientific">Kitasatospora kazusensis</name>
    <dbReference type="NCBI Taxonomy" id="407974"/>
    <lineage>
        <taxon>Bacteria</taxon>
        <taxon>Bacillati</taxon>
        <taxon>Actinomycetota</taxon>
        <taxon>Actinomycetes</taxon>
        <taxon>Kitasatosporales</taxon>
        <taxon>Streptomycetaceae</taxon>
        <taxon>Kitasatospora</taxon>
    </lineage>
</organism>
<dbReference type="SFLD" id="SFLDS00003">
    <property type="entry name" value="Haloacid_Dehalogenase"/>
    <property type="match status" value="1"/>
</dbReference>
<dbReference type="PANTHER" id="PTHR10000:SF8">
    <property type="entry name" value="HAD SUPERFAMILY HYDROLASE-LIKE, TYPE 3"/>
    <property type="match status" value="1"/>
</dbReference>
<comment type="caution">
    <text evidence="1">The sequence shown here is derived from an EMBL/GenBank/DDBJ whole genome shotgun (WGS) entry which is preliminary data.</text>
</comment>
<keyword evidence="2" id="KW-1185">Reference proteome</keyword>
<dbReference type="SUPFAM" id="SSF56784">
    <property type="entry name" value="HAD-like"/>
    <property type="match status" value="1"/>
</dbReference>
<gene>
    <name evidence="1" type="ORF">GCM10009760_27740</name>
</gene>
<dbReference type="Proteomes" id="UP001422759">
    <property type="component" value="Unassembled WGS sequence"/>
</dbReference>
<dbReference type="InterPro" id="IPR036412">
    <property type="entry name" value="HAD-like_sf"/>
</dbReference>
<dbReference type="SFLD" id="SFLDG01140">
    <property type="entry name" value="C2.B:_Phosphomannomutase_and_P"/>
    <property type="match status" value="1"/>
</dbReference>
<sequence>MFVDLVQLICTDLDGTLLDSRGDLSPGSLEAVEAARRSGLAVVCVTGRPVRDALPFTRRYGLTGPLVCSNGAVVVDAETGSALLNRGFDPAECSSVVSALQGAIPGLVMGVESNSGLYLEKEFADLVPYGWLHEPVRAARAAIHPDDPVVKLLAVHAGLTAEALERAVVDLAGDRLEVTRSTGRFVELSTRGVDKGQALRWLAGHLSVPVARTAAVGDMPNDLPMLRAAGLAAAVANAHPQVREAARLVLPSNDEDGVAALIHRSLRRAGTP</sequence>
<reference evidence="1 2" key="1">
    <citation type="journal article" date="2019" name="Int. J. Syst. Evol. Microbiol.">
        <title>The Global Catalogue of Microorganisms (GCM) 10K type strain sequencing project: providing services to taxonomists for standard genome sequencing and annotation.</title>
        <authorList>
            <consortium name="The Broad Institute Genomics Platform"/>
            <consortium name="The Broad Institute Genome Sequencing Center for Infectious Disease"/>
            <person name="Wu L."/>
            <person name="Ma J."/>
        </authorList>
    </citation>
    <scope>NUCLEOTIDE SEQUENCE [LARGE SCALE GENOMIC DNA]</scope>
    <source>
        <strain evidence="1 2">JCM 14560</strain>
    </source>
</reference>
<dbReference type="GO" id="GO:0016787">
    <property type="term" value="F:hydrolase activity"/>
    <property type="evidence" value="ECO:0007669"/>
    <property type="project" value="UniProtKB-KW"/>
</dbReference>
<evidence type="ECO:0000313" key="1">
    <source>
        <dbReference type="EMBL" id="GAA2142526.1"/>
    </source>
</evidence>